<dbReference type="STRING" id="1743168.A8O14_03415"/>
<dbReference type="AlphaFoldDB" id="A0A191UEB3"/>
<sequence>MVLRKAQMEFQENKLDFCGSLGNQSYFDQKCPAQTEKSSVVFTPSSGGLVKDGQEYQCTAL</sequence>
<organism evidence="1 2">
    <name type="scientific">Polynucleobacter wuianus</name>
    <dbReference type="NCBI Taxonomy" id="1743168"/>
    <lineage>
        <taxon>Bacteria</taxon>
        <taxon>Pseudomonadati</taxon>
        <taxon>Pseudomonadota</taxon>
        <taxon>Betaproteobacteria</taxon>
        <taxon>Burkholderiales</taxon>
        <taxon>Burkholderiaceae</taxon>
        <taxon>Polynucleobacter</taxon>
    </lineage>
</organism>
<dbReference type="KEGG" id="pwu:A8O14_03415"/>
<name>A0A191UEB3_9BURK</name>
<evidence type="ECO:0000313" key="1">
    <source>
        <dbReference type="EMBL" id="ANI99231.1"/>
    </source>
</evidence>
<keyword evidence="2" id="KW-1185">Reference proteome</keyword>
<reference evidence="2" key="1">
    <citation type="submission" date="2016-05" db="EMBL/GenBank/DDBJ databases">
        <title>Polynucleobacter sp. QLW-P1FAT50C-4 genome.</title>
        <authorList>
            <person name="Hahn M.W."/>
        </authorList>
    </citation>
    <scope>NUCLEOTIDE SEQUENCE [LARGE SCALE GENOMIC DNA]</scope>
    <source>
        <strain evidence="2">QLW-P1FAT50C-4</strain>
    </source>
</reference>
<accession>A0A191UEB3</accession>
<proteinExistence type="predicted"/>
<dbReference type="EMBL" id="CP015922">
    <property type="protein sequence ID" value="ANI99231.1"/>
    <property type="molecule type" value="Genomic_DNA"/>
</dbReference>
<protein>
    <submittedName>
        <fullName evidence="1">Uncharacterized protein</fullName>
    </submittedName>
</protein>
<evidence type="ECO:0000313" key="2">
    <source>
        <dbReference type="Proteomes" id="UP000078463"/>
    </source>
</evidence>
<gene>
    <name evidence="1" type="ORF">A8O14_03415</name>
</gene>
<dbReference type="Proteomes" id="UP000078463">
    <property type="component" value="Chromosome"/>
</dbReference>